<evidence type="ECO:0000256" key="3">
    <source>
        <dbReference type="ARBA" id="ARBA00022737"/>
    </source>
</evidence>
<dbReference type="GO" id="GO:0005730">
    <property type="term" value="C:nucleolus"/>
    <property type="evidence" value="ECO:0007669"/>
    <property type="project" value="UniProtKB-SubCell"/>
</dbReference>
<dbReference type="GO" id="GO:0003723">
    <property type="term" value="F:RNA binding"/>
    <property type="evidence" value="ECO:0007669"/>
    <property type="project" value="InterPro"/>
</dbReference>
<dbReference type="InterPro" id="IPR001313">
    <property type="entry name" value="Pumilio_RNA-bd_rpt"/>
</dbReference>
<dbReference type="SMART" id="SM00025">
    <property type="entry name" value="Pumilio"/>
    <property type="match status" value="6"/>
</dbReference>
<dbReference type="Gene3D" id="1.25.10.10">
    <property type="entry name" value="Leucine-rich Repeat Variant"/>
    <property type="match status" value="2"/>
</dbReference>
<organism evidence="8 9">
    <name type="scientific">Rhypophila decipiens</name>
    <dbReference type="NCBI Taxonomy" id="261697"/>
    <lineage>
        <taxon>Eukaryota</taxon>
        <taxon>Fungi</taxon>
        <taxon>Dikarya</taxon>
        <taxon>Ascomycota</taxon>
        <taxon>Pezizomycotina</taxon>
        <taxon>Sordariomycetes</taxon>
        <taxon>Sordariomycetidae</taxon>
        <taxon>Sordariales</taxon>
        <taxon>Naviculisporaceae</taxon>
        <taxon>Rhypophila</taxon>
    </lineage>
</organism>
<evidence type="ECO:0000256" key="2">
    <source>
        <dbReference type="ARBA" id="ARBA00016427"/>
    </source>
</evidence>
<sequence>MGKARKSKRQLIRDEKRAKKRARDVGDEEEEQDTKRQRHDGIELNGETTEQGDIPMGDGDALPAGPGGGFEREFFGMLAEDEQEYFRRADELLELNDFPTTEERGIFLQNVYTEAKGKELKLASSQSCSRLMERLILLSNTRQKKQLFGAFAGHFISMVTHRFASHCCEKLFLLSASVVAQEVLGEVEQDMGMDTEEDGAEAESATKYSMEDLFLATLDELEEHLSFLLSDRFGSHALRVLLVVLSGRPLDKVSTKSLLQSKKKEHITVEGAAAYSSELQSQVRAVPESFGMAINKILTDSTANLDPTALRVLAKHPTGNPALQLLLELELEQSSKAKKEKPKGKLSKEEKEAEAAEQDASLLGRLVPGAPASFSDETSPACEFVNSMLYDPIGSRLLETVIAHCPGKIFKGLQANIFGPRIQSLLRNDIACYPAIQVLNRLSKEDLDDAVEKSVAEMGTFVNKGRFNVIKALFERCNVRKATDSLAALLKALTSACGGDWKQIIPKLCALDEPPKEDDENEAKKFKSEVANAKQKSALLSHGCQVVTTLLAIPGPPAKAIQQSLVSLKADKLLYLATSTSPTSNILVQALSTPAQLPNFHKLLVSSLRPHVFELATSHYGNNVLNGIIMAPSKGEGIAVPFHLKETIMAQLEEHETDLRGSWLGRNVWRTWKGDLWSNRRHDWVRWAKETDKEDVRLSKAPKPKEKDAGSKPTNKKMGETTV</sequence>
<accession>A0AAN6YFE0</accession>
<feature type="region of interest" description="Disordered" evidence="7">
    <location>
        <begin position="336"/>
        <end position="360"/>
    </location>
</feature>
<dbReference type="GO" id="GO:0000472">
    <property type="term" value="P:endonucleolytic cleavage to generate mature 5'-end of SSU-rRNA from (SSU-rRNA, 5.8S rRNA, LSU-rRNA)"/>
    <property type="evidence" value="ECO:0007669"/>
    <property type="project" value="TreeGrafter"/>
</dbReference>
<dbReference type="Pfam" id="PF22493">
    <property type="entry name" value="PUF_NOP9"/>
    <property type="match status" value="1"/>
</dbReference>
<dbReference type="GO" id="GO:0000056">
    <property type="term" value="P:ribosomal small subunit export from nucleus"/>
    <property type="evidence" value="ECO:0007669"/>
    <property type="project" value="TreeGrafter"/>
</dbReference>
<dbReference type="GO" id="GO:0000480">
    <property type="term" value="P:endonucleolytic cleavage in 5'-ETS of tricistronic rRNA transcript (SSU-rRNA, 5.8S rRNA, LSU-rRNA)"/>
    <property type="evidence" value="ECO:0007669"/>
    <property type="project" value="TreeGrafter"/>
</dbReference>
<dbReference type="PANTHER" id="PTHR13102:SF0">
    <property type="entry name" value="NUCLEOLAR PROTEIN 9"/>
    <property type="match status" value="1"/>
</dbReference>
<evidence type="ECO:0000256" key="6">
    <source>
        <dbReference type="ARBA" id="ARBA00031929"/>
    </source>
</evidence>
<proteinExistence type="predicted"/>
<reference evidence="8" key="2">
    <citation type="submission" date="2023-05" db="EMBL/GenBank/DDBJ databases">
        <authorList>
            <consortium name="Lawrence Berkeley National Laboratory"/>
            <person name="Steindorff A."/>
            <person name="Hensen N."/>
            <person name="Bonometti L."/>
            <person name="Westerberg I."/>
            <person name="Brannstrom I.O."/>
            <person name="Guillou S."/>
            <person name="Cros-Aarteil S."/>
            <person name="Calhoun S."/>
            <person name="Haridas S."/>
            <person name="Kuo A."/>
            <person name="Mondo S."/>
            <person name="Pangilinan J."/>
            <person name="Riley R."/>
            <person name="Labutti K."/>
            <person name="Andreopoulos B."/>
            <person name="Lipzen A."/>
            <person name="Chen C."/>
            <person name="Yanf M."/>
            <person name="Daum C."/>
            <person name="Ng V."/>
            <person name="Clum A."/>
            <person name="Ohm R."/>
            <person name="Martin F."/>
            <person name="Silar P."/>
            <person name="Natvig D."/>
            <person name="Lalanne C."/>
            <person name="Gautier V."/>
            <person name="Ament-Velasquez S.L."/>
            <person name="Kruys A."/>
            <person name="Hutchinson M.I."/>
            <person name="Powell A.J."/>
            <person name="Barry K."/>
            <person name="Miller A.N."/>
            <person name="Grigoriev I.V."/>
            <person name="Debuchy R."/>
            <person name="Gladieux P."/>
            <person name="Thoren M.H."/>
            <person name="Johannesson H."/>
        </authorList>
    </citation>
    <scope>NUCLEOTIDE SEQUENCE</scope>
    <source>
        <strain evidence="8">PSN293</strain>
    </source>
</reference>
<keyword evidence="9" id="KW-1185">Reference proteome</keyword>
<dbReference type="PANTHER" id="PTHR13102">
    <property type="entry name" value="NUCLEOLAR PROTEIN 9"/>
    <property type="match status" value="1"/>
</dbReference>
<dbReference type="GO" id="GO:0030688">
    <property type="term" value="C:preribosome, small subunit precursor"/>
    <property type="evidence" value="ECO:0007669"/>
    <property type="project" value="TreeGrafter"/>
</dbReference>
<dbReference type="InterPro" id="IPR040000">
    <property type="entry name" value="NOP9"/>
</dbReference>
<feature type="region of interest" description="Disordered" evidence="7">
    <location>
        <begin position="1"/>
        <end position="66"/>
    </location>
</feature>
<evidence type="ECO:0000256" key="5">
    <source>
        <dbReference type="ARBA" id="ARBA00030932"/>
    </source>
</evidence>
<evidence type="ECO:0000256" key="4">
    <source>
        <dbReference type="ARBA" id="ARBA00024893"/>
    </source>
</evidence>
<comment type="caution">
    <text evidence="8">The sequence shown here is derived from an EMBL/GenBank/DDBJ whole genome shotgun (WGS) entry which is preliminary data.</text>
</comment>
<name>A0AAN6YFE0_9PEZI</name>
<dbReference type="InterPro" id="IPR016024">
    <property type="entry name" value="ARM-type_fold"/>
</dbReference>
<dbReference type="EMBL" id="MU858053">
    <property type="protein sequence ID" value="KAK4218329.1"/>
    <property type="molecule type" value="Genomic_DNA"/>
</dbReference>
<dbReference type="GO" id="GO:0000447">
    <property type="term" value="P:endonucleolytic cleavage in ITS1 to separate SSU-rRNA from 5.8S rRNA and LSU-rRNA from tricistronic rRNA transcript (SSU-rRNA, 5.8S rRNA, LSU-rRNA)"/>
    <property type="evidence" value="ECO:0007669"/>
    <property type="project" value="TreeGrafter"/>
</dbReference>
<feature type="compositionally biased region" description="Basic and acidic residues" evidence="7">
    <location>
        <begin position="33"/>
        <end position="42"/>
    </location>
</feature>
<comment type="function">
    <text evidence="4">RNA-binding nucleolar protein required for pre-rRNA processing. Involved in production of 18S rRNA and assembly of small ribosomal subunit.</text>
</comment>
<dbReference type="AlphaFoldDB" id="A0AAN6YFE0"/>
<evidence type="ECO:0000256" key="7">
    <source>
        <dbReference type="SAM" id="MobiDB-lite"/>
    </source>
</evidence>
<dbReference type="GO" id="GO:0030686">
    <property type="term" value="C:90S preribosome"/>
    <property type="evidence" value="ECO:0007669"/>
    <property type="project" value="TreeGrafter"/>
</dbReference>
<reference evidence="8" key="1">
    <citation type="journal article" date="2023" name="Mol. Phylogenet. Evol.">
        <title>Genome-scale phylogeny and comparative genomics of the fungal order Sordariales.</title>
        <authorList>
            <person name="Hensen N."/>
            <person name="Bonometti L."/>
            <person name="Westerberg I."/>
            <person name="Brannstrom I.O."/>
            <person name="Guillou S."/>
            <person name="Cros-Aarteil S."/>
            <person name="Calhoun S."/>
            <person name="Haridas S."/>
            <person name="Kuo A."/>
            <person name="Mondo S."/>
            <person name="Pangilinan J."/>
            <person name="Riley R."/>
            <person name="LaButti K."/>
            <person name="Andreopoulos B."/>
            <person name="Lipzen A."/>
            <person name="Chen C."/>
            <person name="Yan M."/>
            <person name="Daum C."/>
            <person name="Ng V."/>
            <person name="Clum A."/>
            <person name="Steindorff A."/>
            <person name="Ohm R.A."/>
            <person name="Martin F."/>
            <person name="Silar P."/>
            <person name="Natvig D.O."/>
            <person name="Lalanne C."/>
            <person name="Gautier V."/>
            <person name="Ament-Velasquez S.L."/>
            <person name="Kruys A."/>
            <person name="Hutchinson M.I."/>
            <person name="Powell A.J."/>
            <person name="Barry K."/>
            <person name="Miller A.N."/>
            <person name="Grigoriev I.V."/>
            <person name="Debuchy R."/>
            <person name="Gladieux P."/>
            <person name="Hiltunen Thoren M."/>
            <person name="Johannesson H."/>
        </authorList>
    </citation>
    <scope>NUCLEOTIDE SEQUENCE</scope>
    <source>
        <strain evidence="8">PSN293</strain>
    </source>
</reference>
<dbReference type="Proteomes" id="UP001301769">
    <property type="component" value="Unassembled WGS sequence"/>
</dbReference>
<gene>
    <name evidence="8" type="ORF">QBC37DRAFT_412263</name>
</gene>
<evidence type="ECO:0000313" key="9">
    <source>
        <dbReference type="Proteomes" id="UP001301769"/>
    </source>
</evidence>
<feature type="region of interest" description="Disordered" evidence="7">
    <location>
        <begin position="692"/>
        <end position="723"/>
    </location>
</feature>
<dbReference type="SUPFAM" id="SSF48371">
    <property type="entry name" value="ARM repeat"/>
    <property type="match status" value="1"/>
</dbReference>
<feature type="compositionally biased region" description="Basic and acidic residues" evidence="7">
    <location>
        <begin position="692"/>
        <end position="710"/>
    </location>
</feature>
<keyword evidence="3" id="KW-0677">Repeat</keyword>
<evidence type="ECO:0000256" key="1">
    <source>
        <dbReference type="ARBA" id="ARBA00004604"/>
    </source>
</evidence>
<feature type="compositionally biased region" description="Basic residues" evidence="7">
    <location>
        <begin position="1"/>
        <end position="10"/>
    </location>
</feature>
<comment type="subcellular location">
    <subcellularLocation>
        <location evidence="1">Nucleus</location>
        <location evidence="1">Nucleolus</location>
    </subcellularLocation>
</comment>
<dbReference type="InterPro" id="IPR011989">
    <property type="entry name" value="ARM-like"/>
</dbReference>
<feature type="compositionally biased region" description="Basic residues" evidence="7">
    <location>
        <begin position="336"/>
        <end position="345"/>
    </location>
</feature>
<protein>
    <recommendedName>
        <fullName evidence="2">Nucleolar protein 9</fullName>
    </recommendedName>
    <alternativeName>
        <fullName evidence="5 6">Pumilio domain-containing protein NOP9</fullName>
    </alternativeName>
</protein>
<evidence type="ECO:0000313" key="8">
    <source>
        <dbReference type="EMBL" id="KAK4218329.1"/>
    </source>
</evidence>